<dbReference type="GO" id="GO:0060271">
    <property type="term" value="P:cilium assembly"/>
    <property type="evidence" value="ECO:0007669"/>
    <property type="project" value="TreeGrafter"/>
</dbReference>
<keyword evidence="6" id="KW-0970">Cilium biogenesis/degradation</keyword>
<protein>
    <recommendedName>
        <fullName evidence="3">Centrosomal protein of 162 kDa</fullName>
    </recommendedName>
</protein>
<organism evidence="12 13">
    <name type="scientific">Chlorella sorokiniana</name>
    <name type="common">Freshwater green alga</name>
    <dbReference type="NCBI Taxonomy" id="3076"/>
    <lineage>
        <taxon>Eukaryota</taxon>
        <taxon>Viridiplantae</taxon>
        <taxon>Chlorophyta</taxon>
        <taxon>core chlorophytes</taxon>
        <taxon>Trebouxiophyceae</taxon>
        <taxon>Chlorellales</taxon>
        <taxon>Chlorellaceae</taxon>
        <taxon>Chlorella clade</taxon>
        <taxon>Chlorella</taxon>
    </lineage>
</organism>
<feature type="compositionally biased region" description="Pro residues" evidence="10">
    <location>
        <begin position="240"/>
        <end position="258"/>
    </location>
</feature>
<keyword evidence="8" id="KW-0206">Cytoskeleton</keyword>
<evidence type="ECO:0000256" key="4">
    <source>
        <dbReference type="ARBA" id="ARBA00022490"/>
    </source>
</evidence>
<feature type="coiled-coil region" evidence="9">
    <location>
        <begin position="591"/>
        <end position="650"/>
    </location>
</feature>
<keyword evidence="5" id="KW-0493">Microtubule</keyword>
<dbReference type="SUPFAM" id="SSF103612">
    <property type="entry name" value="SBT domain"/>
    <property type="match status" value="1"/>
</dbReference>
<feature type="region of interest" description="Disordered" evidence="10">
    <location>
        <begin position="285"/>
        <end position="373"/>
    </location>
</feature>
<dbReference type="PANTHER" id="PTHR34031">
    <property type="entry name" value="CENTROSOMAL PROTEIN OF 162 KDA"/>
    <property type="match status" value="1"/>
</dbReference>
<feature type="coiled-coil region" evidence="9">
    <location>
        <begin position="680"/>
        <end position="707"/>
    </location>
</feature>
<reference evidence="12 13" key="1">
    <citation type="journal article" date="2018" name="Plant J.">
        <title>Genome sequences of Chlorella sorokiniana UTEX 1602 and Micractinium conductrix SAG 241.80: implications to maltose excretion by a green alga.</title>
        <authorList>
            <person name="Arriola M.B."/>
            <person name="Velmurugan N."/>
            <person name="Zhang Y."/>
            <person name="Plunkett M.H."/>
            <person name="Hondzo H."/>
            <person name="Barney B.M."/>
        </authorList>
    </citation>
    <scope>NUCLEOTIDE SEQUENCE [LARGE SCALE GENOMIC DNA]</scope>
    <source>
        <strain evidence="13">UTEX 1602</strain>
    </source>
</reference>
<dbReference type="AlphaFoldDB" id="A0A2P6TML9"/>
<feature type="compositionally biased region" description="Basic residues" evidence="10">
    <location>
        <begin position="115"/>
        <end position="127"/>
    </location>
</feature>
<evidence type="ECO:0000313" key="13">
    <source>
        <dbReference type="Proteomes" id="UP000239899"/>
    </source>
</evidence>
<feature type="compositionally biased region" description="Basic and acidic residues" evidence="10">
    <location>
        <begin position="831"/>
        <end position="842"/>
    </location>
</feature>
<comment type="similarity">
    <text evidence="2">Belongs to the CEP162 family.</text>
</comment>
<feature type="region of interest" description="Disordered" evidence="10">
    <location>
        <begin position="109"/>
        <end position="181"/>
    </location>
</feature>
<evidence type="ECO:0000256" key="7">
    <source>
        <dbReference type="ARBA" id="ARBA00023054"/>
    </source>
</evidence>
<comment type="caution">
    <text evidence="12">The sequence shown here is derived from an EMBL/GenBank/DDBJ whole genome shotgun (WGS) entry which is preliminary data.</text>
</comment>
<comment type="subcellular location">
    <subcellularLocation>
        <location evidence="1">Cytoplasm</location>
        <location evidence="1">Cytoskeleton</location>
        <location evidence="1">Microtubule organizing center</location>
        <location evidence="1">Centrosome</location>
        <location evidence="1">Centriole</location>
    </subcellularLocation>
</comment>
<evidence type="ECO:0000256" key="10">
    <source>
        <dbReference type="SAM" id="MobiDB-lite"/>
    </source>
</evidence>
<feature type="coiled-coil region" evidence="9">
    <location>
        <begin position="510"/>
        <end position="566"/>
    </location>
</feature>
<feature type="region of interest" description="Disordered" evidence="10">
    <location>
        <begin position="237"/>
        <end position="268"/>
    </location>
</feature>
<keyword evidence="4" id="KW-0963">Cytoplasm</keyword>
<dbReference type="GO" id="GO:0005879">
    <property type="term" value="C:axonemal microtubule"/>
    <property type="evidence" value="ECO:0007669"/>
    <property type="project" value="TreeGrafter"/>
</dbReference>
<feature type="compositionally biased region" description="Polar residues" evidence="10">
    <location>
        <begin position="285"/>
        <end position="300"/>
    </location>
</feature>
<dbReference type="EMBL" id="LHPG02000011">
    <property type="protein sequence ID" value="PRW45588.1"/>
    <property type="molecule type" value="Genomic_DNA"/>
</dbReference>
<sequence>MYVHGAASPAPVASGLKEAAGSPGSDSTESATTAGFAQVVPVARRHGKGAAACQVPGCREALAHPHSKAHRICTAHRAASTIAAPGGPQRFCQQCNVLHPLYEFSGARRSCQRSLQRRRERRQRYRQQQRQQGGGTDSGHISGSSADDVEAAAGDRSDWSPDSERQQAQSEAAQGGITWQPTAGPGPQIIVLTLPAAAAAAAAAALGQPGTAPWPAEASWQLDGWQHLVQLPELQHAASQPPPAHSMPAHTPLPPPAQLPAAPLPAWDPLTGQQAAVASAQLSFASMQRQPPPQWQQTNHHMLPPTPLPTPQEQPPQWEQQPAASQRSAPLPQLDPHPAIQLGGPVQHLPAGSGYAAPNCSNPHQQQQQQQQLPHCQSCPSFLTSFELAAEAVPSEGELLQLSCELGLLECSDAGSSYDGHASDAGSDIAQELVAAPHFTLDCGGRGGGRADTPCPLPPAGASFEGPPQQACTTPHAFQLECSSAAEPRRSTGGSSRAHTPVGLSPSQQLEVLAAKLEAEAEARRAAQRQLVEQRAEAEQQRLALGQQYEARLAALRQELQQAAEEGAGAALRKSILAGGSQQLTLSGGELDLLRRQLADQEVLLRAYDAENQLAAARLKEQQAEQRRQAAEAEQREQEVRLALAQAQAELERQPPGTPAVDAARLQELLKLQAELGAARGAAAQRERELKQQLDQAVQEQSEWRERAEASAALLQQVQAQLTDSDGLVSQQAAVIQQLERQLLLPDDGGDPGRAQRLQQLEAENASLRQAVREAAQQAGSIQLGAGSHGGTDGRDAGAQLSELQGQVAHLQAQLRAKEEQHQRQLRAMQHEHQRLRTEEGIRSASRGSTARVKDLERQLEELKASSARKLRVLESRLKEREAAAALAAARAGGARRGTAAGTAAAAAEQVPEQGTAPPAVGRRQTAGRGAQAQEALAAATAQLQQKEQRVRRLESLLAQREAEVAALQQRCSTADAQLNAAAEQRAGQEREVAALRQAVEEVTAANQALQEQVRQLPGLREQVAALQQQAARLQAAEAAAAAVQQAAADAAGQAAAQEAAHAAELRRLRGEHAAHLEAAQQAGRAASAAEWQPRLAAAEAAVAEWRGRVDGLERDLRSARAGLTWTPTASDFAALERRMAECEAAAQRREAHWRAVAEEQRRAADARGEQLRAQFEGALAAKEQQVNGFSRQLDGLLAAARLLAGERALGGAAGGSSRVA</sequence>
<evidence type="ECO:0000256" key="3">
    <source>
        <dbReference type="ARBA" id="ARBA00021406"/>
    </source>
</evidence>
<dbReference type="InterPro" id="IPR004333">
    <property type="entry name" value="SBP_dom"/>
</dbReference>
<dbReference type="InterPro" id="IPR038774">
    <property type="entry name" value="CEP162-like"/>
</dbReference>
<feature type="region of interest" description="Disordered" evidence="10">
    <location>
        <begin position="901"/>
        <end position="934"/>
    </location>
</feature>
<evidence type="ECO:0000256" key="5">
    <source>
        <dbReference type="ARBA" id="ARBA00022701"/>
    </source>
</evidence>
<evidence type="ECO:0000256" key="8">
    <source>
        <dbReference type="ARBA" id="ARBA00023212"/>
    </source>
</evidence>
<dbReference type="Proteomes" id="UP000239899">
    <property type="component" value="Unassembled WGS sequence"/>
</dbReference>
<dbReference type="PROSITE" id="PS51141">
    <property type="entry name" value="ZF_SBP"/>
    <property type="match status" value="1"/>
</dbReference>
<evidence type="ECO:0000313" key="12">
    <source>
        <dbReference type="EMBL" id="PRW45588.1"/>
    </source>
</evidence>
<evidence type="ECO:0000256" key="2">
    <source>
        <dbReference type="ARBA" id="ARBA00009485"/>
    </source>
</evidence>
<accession>A0A2P6TML9</accession>
<evidence type="ECO:0000256" key="6">
    <source>
        <dbReference type="ARBA" id="ARBA00022794"/>
    </source>
</evidence>
<feature type="compositionally biased region" description="Low complexity" evidence="10">
    <location>
        <begin position="259"/>
        <end position="268"/>
    </location>
</feature>
<dbReference type="GO" id="GO:0003677">
    <property type="term" value="F:DNA binding"/>
    <property type="evidence" value="ECO:0007669"/>
    <property type="project" value="InterPro"/>
</dbReference>
<dbReference type="Pfam" id="PF03110">
    <property type="entry name" value="SBP"/>
    <property type="match status" value="1"/>
</dbReference>
<keyword evidence="13" id="KW-1185">Reference proteome</keyword>
<keyword evidence="7 9" id="KW-0175">Coiled coil</keyword>
<dbReference type="OrthoDB" id="10668543at2759"/>
<evidence type="ECO:0000256" key="9">
    <source>
        <dbReference type="SAM" id="Coils"/>
    </source>
</evidence>
<feature type="region of interest" description="Disordered" evidence="10">
    <location>
        <begin position="831"/>
        <end position="853"/>
    </location>
</feature>
<feature type="compositionally biased region" description="Pro residues" evidence="10">
    <location>
        <begin position="304"/>
        <end position="314"/>
    </location>
</feature>
<proteinExistence type="inferred from homology"/>
<feature type="region of interest" description="Disordered" evidence="10">
    <location>
        <begin position="484"/>
        <end position="507"/>
    </location>
</feature>
<dbReference type="GO" id="GO:0005634">
    <property type="term" value="C:nucleus"/>
    <property type="evidence" value="ECO:0007669"/>
    <property type="project" value="InterPro"/>
</dbReference>
<dbReference type="InterPro" id="IPR036893">
    <property type="entry name" value="SBP_sf"/>
</dbReference>
<evidence type="ECO:0000256" key="1">
    <source>
        <dbReference type="ARBA" id="ARBA00004114"/>
    </source>
</evidence>
<name>A0A2P6TML9_CHLSO</name>
<dbReference type="GO" id="GO:0005814">
    <property type="term" value="C:centriole"/>
    <property type="evidence" value="ECO:0007669"/>
    <property type="project" value="UniProtKB-SubCell"/>
</dbReference>
<feature type="compositionally biased region" description="Basic and acidic residues" evidence="10">
    <location>
        <begin position="153"/>
        <end position="165"/>
    </location>
</feature>
<dbReference type="PANTHER" id="PTHR34031:SF1">
    <property type="entry name" value="CENTROSOMAL PROTEIN OF 162 KDA"/>
    <property type="match status" value="1"/>
</dbReference>
<gene>
    <name evidence="12" type="ORF">C2E21_5890</name>
</gene>
<dbReference type="Gene3D" id="4.10.1100.10">
    <property type="entry name" value="Transcription factor, SBP-box domain"/>
    <property type="match status" value="1"/>
</dbReference>
<feature type="domain" description="SBP-type" evidence="11">
    <location>
        <begin position="50"/>
        <end position="125"/>
    </location>
</feature>
<evidence type="ECO:0000259" key="11">
    <source>
        <dbReference type="PROSITE" id="PS51141"/>
    </source>
</evidence>
<feature type="region of interest" description="Disordered" evidence="10">
    <location>
        <begin position="1"/>
        <end position="32"/>
    </location>
</feature>
<dbReference type="STRING" id="3076.A0A2P6TML9"/>